<dbReference type="InterPro" id="IPR011066">
    <property type="entry name" value="MscS_channel_C_sf"/>
</dbReference>
<dbReference type="InterPro" id="IPR011014">
    <property type="entry name" value="MscS_channel_TM-2"/>
</dbReference>
<evidence type="ECO:0000313" key="13">
    <source>
        <dbReference type="Proteomes" id="UP000030016"/>
    </source>
</evidence>
<dbReference type="Pfam" id="PF21082">
    <property type="entry name" value="MS_channel_3rd"/>
    <property type="match status" value="1"/>
</dbReference>
<dbReference type="RefSeq" id="WP_039250752.1">
    <property type="nucleotide sequence ID" value="NZ_JDRX01000032.1"/>
</dbReference>
<dbReference type="PANTHER" id="PTHR43634:SF2">
    <property type="entry name" value="LOW CONDUCTANCE MECHANOSENSITIVE CHANNEL YNAI"/>
    <property type="match status" value="1"/>
</dbReference>
<dbReference type="EMBL" id="JDRX01000032">
    <property type="protein sequence ID" value="KGN00611.1"/>
    <property type="molecule type" value="Genomic_DNA"/>
</dbReference>
<dbReference type="Gene3D" id="2.30.30.60">
    <property type="match status" value="1"/>
</dbReference>
<feature type="transmembrane region" description="Helical" evidence="8">
    <location>
        <begin position="107"/>
        <end position="129"/>
    </location>
</feature>
<dbReference type="InterPro" id="IPR045042">
    <property type="entry name" value="YnaI-like"/>
</dbReference>
<dbReference type="InterPro" id="IPR010920">
    <property type="entry name" value="LSM_dom_sf"/>
</dbReference>
<dbReference type="PANTHER" id="PTHR43634">
    <property type="entry name" value="OW CONDUCTANCE MECHANOSENSITIVE CHANNEL"/>
    <property type="match status" value="1"/>
</dbReference>
<gene>
    <name evidence="12" type="ORF">Z969_09725</name>
</gene>
<accession>A0AA88ZMA6</accession>
<name>A0AA88ZMA6_CLONO</name>
<feature type="domain" description="Mechanosensitive ion channel MscS" evidence="9">
    <location>
        <begin position="199"/>
        <end position="265"/>
    </location>
</feature>
<feature type="transmembrane region" description="Helical" evidence="8">
    <location>
        <begin position="29"/>
        <end position="52"/>
    </location>
</feature>
<evidence type="ECO:0000256" key="4">
    <source>
        <dbReference type="ARBA" id="ARBA00022692"/>
    </source>
</evidence>
<keyword evidence="3" id="KW-1003">Cell membrane</keyword>
<feature type="transmembrane region" description="Helical" evidence="8">
    <location>
        <begin position="149"/>
        <end position="171"/>
    </location>
</feature>
<protein>
    <submittedName>
        <fullName evidence="12">Mechanosensitive ion channel protein</fullName>
    </submittedName>
</protein>
<dbReference type="SUPFAM" id="SSF50182">
    <property type="entry name" value="Sm-like ribonucleoproteins"/>
    <property type="match status" value="1"/>
</dbReference>
<evidence type="ECO:0000256" key="3">
    <source>
        <dbReference type="ARBA" id="ARBA00022475"/>
    </source>
</evidence>
<evidence type="ECO:0000256" key="8">
    <source>
        <dbReference type="SAM" id="Phobius"/>
    </source>
</evidence>
<dbReference type="SUPFAM" id="SSF82689">
    <property type="entry name" value="Mechanosensitive channel protein MscS (YggB), C-terminal domain"/>
    <property type="match status" value="1"/>
</dbReference>
<dbReference type="Gene3D" id="1.10.287.1260">
    <property type="match status" value="1"/>
</dbReference>
<keyword evidence="5 8" id="KW-1133">Transmembrane helix</keyword>
<dbReference type="Gene3D" id="3.30.70.100">
    <property type="match status" value="1"/>
</dbReference>
<proteinExistence type="inferred from homology"/>
<dbReference type="InterPro" id="IPR023408">
    <property type="entry name" value="MscS_beta-dom_sf"/>
</dbReference>
<evidence type="ECO:0000259" key="10">
    <source>
        <dbReference type="Pfam" id="PF21082"/>
    </source>
</evidence>
<evidence type="ECO:0000313" key="12">
    <source>
        <dbReference type="EMBL" id="KGN00611.1"/>
    </source>
</evidence>
<reference evidence="12 13" key="1">
    <citation type="submission" date="2014-01" db="EMBL/GenBank/DDBJ databases">
        <title>Plasmidome dynamics in the species complex Clostridium novyi sensu lato converts strains of independent lineages into distinctly different pathogens.</title>
        <authorList>
            <person name="Skarin H."/>
            <person name="Segerman B."/>
        </authorList>
    </citation>
    <scope>NUCLEOTIDE SEQUENCE [LARGE SCALE GENOMIC DNA]</scope>
    <source>
        <strain evidence="12 13">4570</strain>
    </source>
</reference>
<evidence type="ECO:0000256" key="2">
    <source>
        <dbReference type="ARBA" id="ARBA00008017"/>
    </source>
</evidence>
<keyword evidence="4 8" id="KW-0812">Transmembrane</keyword>
<comment type="caution">
    <text evidence="12">The sequence shown here is derived from an EMBL/GenBank/DDBJ whole genome shotgun (WGS) entry which is preliminary data.</text>
</comment>
<evidence type="ECO:0000256" key="5">
    <source>
        <dbReference type="ARBA" id="ARBA00022989"/>
    </source>
</evidence>
<dbReference type="GO" id="GO:0055085">
    <property type="term" value="P:transmembrane transport"/>
    <property type="evidence" value="ECO:0007669"/>
    <property type="project" value="InterPro"/>
</dbReference>
<feature type="transmembrane region" description="Helical" evidence="8">
    <location>
        <begin position="73"/>
        <end position="95"/>
    </location>
</feature>
<dbReference type="Proteomes" id="UP000030016">
    <property type="component" value="Unassembled WGS sequence"/>
</dbReference>
<comment type="similarity">
    <text evidence="2">Belongs to the MscS (TC 1.A.23) family.</text>
</comment>
<feature type="region of interest" description="Disordered" evidence="7">
    <location>
        <begin position="383"/>
        <end position="408"/>
    </location>
</feature>
<dbReference type="SUPFAM" id="SSF82861">
    <property type="entry name" value="Mechanosensitive channel protein MscS (YggB), transmembrane region"/>
    <property type="match status" value="1"/>
</dbReference>
<dbReference type="InterPro" id="IPR006685">
    <property type="entry name" value="MscS_channel_2nd"/>
</dbReference>
<dbReference type="Pfam" id="PF00924">
    <property type="entry name" value="MS_channel_2nd"/>
    <property type="match status" value="1"/>
</dbReference>
<dbReference type="AlphaFoldDB" id="A0AA88ZMA6"/>
<dbReference type="Pfam" id="PF21088">
    <property type="entry name" value="MS_channel_1st"/>
    <property type="match status" value="1"/>
</dbReference>
<sequence>MDEAQEVLETTVKTITILGRRVSIDTLKYIGIGIAIFLMFLVLRKLITKLILKISIKISKRTNTQLNVKITEAFQEPLGVFFIVMGIYFAILYLGKAFSYDLDNNTLLNRLLNSSVITLTSWGFCNLTAEYSWLYDRLSGKLNSKLDKIVFSFLARIMKFIIISFTVIMILSEWGYNVNGFLTGVGIGGAAIAFAAKDALANIIAGFMIILDKPFSIGDYIRTPNVEGIVEDINFRSTKVRALDKSIIIEPNSTIANGTIFNLTRRKSRKIYFTIGLSYSTTKEQIEMCLTEIRKVLINNKNIRNENLYVNFQEFADSSLNIVINCLTNTAEYAKYLKIKEDINFEILEIVDRVGTSMAFPSTSIYFENPLVKENKEEDKYNILNKDNNKEKNNAKEINTEETSENNK</sequence>
<keyword evidence="6 8" id="KW-0472">Membrane</keyword>
<feature type="domain" description="Mechanosensitive ion channel transmembrane helices 2/3" evidence="11">
    <location>
        <begin position="157"/>
        <end position="197"/>
    </location>
</feature>
<organism evidence="12 13">
    <name type="scientific">Clostridium novyi A str. 4570</name>
    <dbReference type="NCBI Taxonomy" id="1444290"/>
    <lineage>
        <taxon>Bacteria</taxon>
        <taxon>Bacillati</taxon>
        <taxon>Bacillota</taxon>
        <taxon>Clostridia</taxon>
        <taxon>Eubacteriales</taxon>
        <taxon>Clostridiaceae</taxon>
        <taxon>Clostridium</taxon>
    </lineage>
</organism>
<evidence type="ECO:0000256" key="1">
    <source>
        <dbReference type="ARBA" id="ARBA00004651"/>
    </source>
</evidence>
<comment type="subcellular location">
    <subcellularLocation>
        <location evidence="1">Cell membrane</location>
        <topology evidence="1">Multi-pass membrane protein</topology>
    </subcellularLocation>
</comment>
<dbReference type="GO" id="GO:0005886">
    <property type="term" value="C:plasma membrane"/>
    <property type="evidence" value="ECO:0007669"/>
    <property type="project" value="UniProtKB-SubCell"/>
</dbReference>
<feature type="domain" description="Mechanosensitive ion channel MscS C-terminal" evidence="10">
    <location>
        <begin position="273"/>
        <end position="356"/>
    </location>
</feature>
<dbReference type="InterPro" id="IPR049142">
    <property type="entry name" value="MS_channel_1st"/>
</dbReference>
<evidence type="ECO:0000259" key="9">
    <source>
        <dbReference type="Pfam" id="PF00924"/>
    </source>
</evidence>
<evidence type="ECO:0000256" key="6">
    <source>
        <dbReference type="ARBA" id="ARBA00023136"/>
    </source>
</evidence>
<evidence type="ECO:0000259" key="11">
    <source>
        <dbReference type="Pfam" id="PF21088"/>
    </source>
</evidence>
<evidence type="ECO:0000256" key="7">
    <source>
        <dbReference type="SAM" id="MobiDB-lite"/>
    </source>
</evidence>
<dbReference type="InterPro" id="IPR049278">
    <property type="entry name" value="MS_channel_C"/>
</dbReference>